<dbReference type="SUPFAM" id="SSF55658">
    <property type="entry name" value="L9 N-domain-like"/>
    <property type="match status" value="1"/>
</dbReference>
<keyword evidence="4" id="KW-1185">Reference proteome</keyword>
<dbReference type="InterPro" id="IPR009027">
    <property type="entry name" value="Ribosomal_bL9/RNase_H1_N"/>
</dbReference>
<evidence type="ECO:0000313" key="4">
    <source>
        <dbReference type="Proteomes" id="UP001158576"/>
    </source>
</evidence>
<name>A0ABN7T839_OIKDI</name>
<dbReference type="Pfam" id="PF01693">
    <property type="entry name" value="Cauli_VI"/>
    <property type="match status" value="1"/>
</dbReference>
<evidence type="ECO:0000313" key="3">
    <source>
        <dbReference type="EMBL" id="CAG5113175.1"/>
    </source>
</evidence>
<organism evidence="3 4">
    <name type="scientific">Oikopleura dioica</name>
    <name type="common">Tunicate</name>
    <dbReference type="NCBI Taxonomy" id="34765"/>
    <lineage>
        <taxon>Eukaryota</taxon>
        <taxon>Metazoa</taxon>
        <taxon>Chordata</taxon>
        <taxon>Tunicata</taxon>
        <taxon>Appendicularia</taxon>
        <taxon>Copelata</taxon>
        <taxon>Oikopleuridae</taxon>
        <taxon>Oikopleura</taxon>
    </lineage>
</organism>
<dbReference type="InterPro" id="IPR037056">
    <property type="entry name" value="RNase_H1_N_sf"/>
</dbReference>
<dbReference type="Gene3D" id="3.40.970.10">
    <property type="entry name" value="Ribonuclease H1, N-terminal domain"/>
    <property type="match status" value="1"/>
</dbReference>
<sequence length="169" mass="19620">MDGRRMSLPVQQEFYAVAVGRKTGLFQTWDELYAQVNGYPGARFEEFKSLKGALEYLRKEQDNSTPVLSDKRKRCVSTRDLSISRTPETPRLTKRRKVLSKAEEIKLSIHKLEAEQTIVQNKIKFFENRKSKIAKELTTLRKNLESASKEEKTAKRSLFLTPRKPKKSL</sequence>
<protein>
    <submittedName>
        <fullName evidence="3">Oidioi.mRNA.OKI2018_I69.chr2.g7307.t1.cds</fullName>
    </submittedName>
</protein>
<dbReference type="Proteomes" id="UP001158576">
    <property type="component" value="Chromosome 2"/>
</dbReference>
<reference evidence="3 4" key="1">
    <citation type="submission" date="2021-04" db="EMBL/GenBank/DDBJ databases">
        <authorList>
            <person name="Bliznina A."/>
        </authorList>
    </citation>
    <scope>NUCLEOTIDE SEQUENCE [LARGE SCALE GENOMIC DNA]</scope>
</reference>
<feature type="domain" description="Ribonuclease H1 N-terminal" evidence="2">
    <location>
        <begin position="14"/>
        <end position="56"/>
    </location>
</feature>
<evidence type="ECO:0000259" key="2">
    <source>
        <dbReference type="Pfam" id="PF01693"/>
    </source>
</evidence>
<dbReference type="EMBL" id="OU015567">
    <property type="protein sequence ID" value="CAG5113175.1"/>
    <property type="molecule type" value="Genomic_DNA"/>
</dbReference>
<feature type="region of interest" description="Disordered" evidence="1">
    <location>
        <begin position="145"/>
        <end position="169"/>
    </location>
</feature>
<evidence type="ECO:0000256" key="1">
    <source>
        <dbReference type="SAM" id="MobiDB-lite"/>
    </source>
</evidence>
<gene>
    <name evidence="3" type="ORF">OKIOD_LOCUS16072</name>
</gene>
<feature type="compositionally biased region" description="Basic and acidic residues" evidence="1">
    <location>
        <begin position="145"/>
        <end position="154"/>
    </location>
</feature>
<dbReference type="InterPro" id="IPR011320">
    <property type="entry name" value="RNase_H1_N"/>
</dbReference>
<proteinExistence type="predicted"/>
<accession>A0ABN7T839</accession>